<keyword evidence="5" id="KW-1185">Reference proteome</keyword>
<dbReference type="PANTHER" id="PTHR35046">
    <property type="entry name" value="ZINC KNUCKLE (CCHC-TYPE) FAMILY PROTEIN"/>
    <property type="match status" value="1"/>
</dbReference>
<dbReference type="Proteomes" id="UP000257109">
    <property type="component" value="Unassembled WGS sequence"/>
</dbReference>
<dbReference type="SMART" id="SM00343">
    <property type="entry name" value="ZnF_C2HC"/>
    <property type="match status" value="1"/>
</dbReference>
<accession>A0A371GR39</accession>
<reference evidence="4" key="1">
    <citation type="submission" date="2018-05" db="EMBL/GenBank/DDBJ databases">
        <title>Draft genome of Mucuna pruriens seed.</title>
        <authorList>
            <person name="Nnadi N.E."/>
            <person name="Vos R."/>
            <person name="Hasami M.H."/>
            <person name="Devisetty U.K."/>
            <person name="Aguiy J.C."/>
        </authorList>
    </citation>
    <scope>NUCLEOTIDE SEQUENCE [LARGE SCALE GENOMIC DNA]</scope>
    <source>
        <strain evidence="4">JCA_2017</strain>
    </source>
</reference>
<evidence type="ECO:0000313" key="5">
    <source>
        <dbReference type="Proteomes" id="UP000257109"/>
    </source>
</evidence>
<feature type="region of interest" description="Disordered" evidence="2">
    <location>
        <begin position="55"/>
        <end position="91"/>
    </location>
</feature>
<keyword evidence="1" id="KW-0862">Zinc</keyword>
<dbReference type="InterPro" id="IPR001878">
    <property type="entry name" value="Znf_CCHC"/>
</dbReference>
<sequence length="259" mass="29550">MEEYYQDMEVALLRASVLKSNEETMTHFLHRLNRDIQDIVELYHYTSMDDLVHQTTRRSYPNSPKRWKSKDEEKKQPRKDKSPKKGSFLPQSQKEEKILSIPILVSKSNSIIKCFKCLGKGHIASQCPNKRSMILKEDEIVDYKSFQDESSSISETSSFISNFSPDDNDLLMVRCLMSACVGKDDDSQRENIFHSRCHILGKLCSIIIDGGSCVNIASLRLVEKLNLYTLVSVAFTLGKYSDEVLCDVVPMEATHILLG</sequence>
<keyword evidence="1" id="KW-0479">Metal-binding</keyword>
<dbReference type="OrthoDB" id="9446450at2759"/>
<dbReference type="GO" id="GO:0008270">
    <property type="term" value="F:zinc ion binding"/>
    <property type="evidence" value="ECO:0007669"/>
    <property type="project" value="UniProtKB-KW"/>
</dbReference>
<dbReference type="EMBL" id="QJKJ01004735">
    <property type="protein sequence ID" value="RDX92936.1"/>
    <property type="molecule type" value="Genomic_DNA"/>
</dbReference>
<gene>
    <name evidence="4" type="ORF">CR513_24871</name>
</gene>
<organism evidence="4 5">
    <name type="scientific">Mucuna pruriens</name>
    <name type="common">Velvet bean</name>
    <name type="synonym">Dolichos pruriens</name>
    <dbReference type="NCBI Taxonomy" id="157652"/>
    <lineage>
        <taxon>Eukaryota</taxon>
        <taxon>Viridiplantae</taxon>
        <taxon>Streptophyta</taxon>
        <taxon>Embryophyta</taxon>
        <taxon>Tracheophyta</taxon>
        <taxon>Spermatophyta</taxon>
        <taxon>Magnoliopsida</taxon>
        <taxon>eudicotyledons</taxon>
        <taxon>Gunneridae</taxon>
        <taxon>Pentapetalae</taxon>
        <taxon>rosids</taxon>
        <taxon>fabids</taxon>
        <taxon>Fabales</taxon>
        <taxon>Fabaceae</taxon>
        <taxon>Papilionoideae</taxon>
        <taxon>50 kb inversion clade</taxon>
        <taxon>NPAAA clade</taxon>
        <taxon>indigoferoid/millettioid clade</taxon>
        <taxon>Phaseoleae</taxon>
        <taxon>Mucuna</taxon>
    </lineage>
</organism>
<dbReference type="SUPFAM" id="SSF57756">
    <property type="entry name" value="Retrovirus zinc finger-like domains"/>
    <property type="match status" value="1"/>
</dbReference>
<feature type="non-terminal residue" evidence="4">
    <location>
        <position position="1"/>
    </location>
</feature>
<dbReference type="PROSITE" id="PS50158">
    <property type="entry name" value="ZF_CCHC"/>
    <property type="match status" value="1"/>
</dbReference>
<dbReference type="AlphaFoldDB" id="A0A371GR39"/>
<name>A0A371GR39_MUCPR</name>
<dbReference type="InterPro" id="IPR036875">
    <property type="entry name" value="Znf_CCHC_sf"/>
</dbReference>
<dbReference type="GO" id="GO:0003676">
    <property type="term" value="F:nucleic acid binding"/>
    <property type="evidence" value="ECO:0007669"/>
    <property type="project" value="InterPro"/>
</dbReference>
<comment type="caution">
    <text evidence="4">The sequence shown here is derived from an EMBL/GenBank/DDBJ whole genome shotgun (WGS) entry which is preliminary data.</text>
</comment>
<dbReference type="PANTHER" id="PTHR35046:SF9">
    <property type="entry name" value="RNA-DIRECTED DNA POLYMERASE"/>
    <property type="match status" value="1"/>
</dbReference>
<evidence type="ECO:0000313" key="4">
    <source>
        <dbReference type="EMBL" id="RDX92936.1"/>
    </source>
</evidence>
<evidence type="ECO:0000259" key="3">
    <source>
        <dbReference type="PROSITE" id="PS50158"/>
    </source>
</evidence>
<evidence type="ECO:0000256" key="2">
    <source>
        <dbReference type="SAM" id="MobiDB-lite"/>
    </source>
</evidence>
<dbReference type="Pfam" id="PF00098">
    <property type="entry name" value="zf-CCHC"/>
    <property type="match status" value="1"/>
</dbReference>
<proteinExistence type="predicted"/>
<protein>
    <recommendedName>
        <fullName evidence="3">CCHC-type domain-containing protein</fullName>
    </recommendedName>
</protein>
<evidence type="ECO:0000256" key="1">
    <source>
        <dbReference type="PROSITE-ProRule" id="PRU00047"/>
    </source>
</evidence>
<dbReference type="CDD" id="cd00303">
    <property type="entry name" value="retropepsin_like"/>
    <property type="match status" value="1"/>
</dbReference>
<keyword evidence="1" id="KW-0863">Zinc-finger</keyword>
<feature type="domain" description="CCHC-type" evidence="3">
    <location>
        <begin position="113"/>
        <end position="129"/>
    </location>
</feature>
<dbReference type="Gene3D" id="4.10.60.10">
    <property type="entry name" value="Zinc finger, CCHC-type"/>
    <property type="match status" value="1"/>
</dbReference>